<dbReference type="SMART" id="SM00091">
    <property type="entry name" value="PAS"/>
    <property type="match status" value="2"/>
</dbReference>
<protein>
    <recommendedName>
        <fullName evidence="1">diguanylate cyclase</fullName>
        <ecNumber evidence="1">2.7.7.65</ecNumber>
    </recommendedName>
</protein>
<reference evidence="4" key="1">
    <citation type="journal article" date="2014" name="Int. J. Syst. Evol. Microbiol.">
        <title>Complete genome sequence of Corynebacterium casei LMG S-19264T (=DSM 44701T), isolated from a smear-ripened cheese.</title>
        <authorList>
            <consortium name="US DOE Joint Genome Institute (JGI-PGF)"/>
            <person name="Walter F."/>
            <person name="Albersmeier A."/>
            <person name="Kalinowski J."/>
            <person name="Ruckert C."/>
        </authorList>
    </citation>
    <scope>NUCLEOTIDE SEQUENCE</scope>
    <source>
        <strain evidence="4">VKM B-2347</strain>
    </source>
</reference>
<comment type="caution">
    <text evidence="4">The sequence shown here is derived from an EMBL/GenBank/DDBJ whole genome shotgun (WGS) entry which is preliminary data.</text>
</comment>
<dbReference type="SUPFAM" id="SSF55073">
    <property type="entry name" value="Nucleotide cyclase"/>
    <property type="match status" value="1"/>
</dbReference>
<dbReference type="InterPro" id="IPR043128">
    <property type="entry name" value="Rev_trsase/Diguanyl_cyclase"/>
</dbReference>
<evidence type="ECO:0000313" key="4">
    <source>
        <dbReference type="EMBL" id="GLK67702.1"/>
    </source>
</evidence>
<feature type="domain" description="GGDEF" evidence="3">
    <location>
        <begin position="276"/>
        <end position="406"/>
    </location>
</feature>
<dbReference type="InterPro" id="IPR029787">
    <property type="entry name" value="Nucleotide_cyclase"/>
</dbReference>
<dbReference type="FunFam" id="3.30.70.270:FF:000001">
    <property type="entry name" value="Diguanylate cyclase domain protein"/>
    <property type="match status" value="1"/>
</dbReference>
<dbReference type="Pfam" id="PF00990">
    <property type="entry name" value="GGDEF"/>
    <property type="match status" value="1"/>
</dbReference>
<dbReference type="Gene3D" id="3.30.70.270">
    <property type="match status" value="1"/>
</dbReference>
<evidence type="ECO:0000259" key="3">
    <source>
        <dbReference type="PROSITE" id="PS50887"/>
    </source>
</evidence>
<accession>A0A9W6IZU1</accession>
<dbReference type="SMART" id="SM00267">
    <property type="entry name" value="GGDEF"/>
    <property type="match status" value="1"/>
</dbReference>
<dbReference type="GO" id="GO:0005886">
    <property type="term" value="C:plasma membrane"/>
    <property type="evidence" value="ECO:0007669"/>
    <property type="project" value="TreeGrafter"/>
</dbReference>
<dbReference type="InterPro" id="IPR050469">
    <property type="entry name" value="Diguanylate_Cyclase"/>
</dbReference>
<dbReference type="Proteomes" id="UP001143372">
    <property type="component" value="Unassembled WGS sequence"/>
</dbReference>
<proteinExistence type="predicted"/>
<dbReference type="AlphaFoldDB" id="A0A9W6IZU1"/>
<keyword evidence="5" id="KW-1185">Reference proteome</keyword>
<dbReference type="PANTHER" id="PTHR45138">
    <property type="entry name" value="REGULATORY COMPONENTS OF SENSORY TRANSDUCTION SYSTEM"/>
    <property type="match status" value="1"/>
</dbReference>
<dbReference type="CDD" id="cd01949">
    <property type="entry name" value="GGDEF"/>
    <property type="match status" value="1"/>
</dbReference>
<evidence type="ECO:0000256" key="2">
    <source>
        <dbReference type="ARBA" id="ARBA00034247"/>
    </source>
</evidence>
<dbReference type="PROSITE" id="PS50887">
    <property type="entry name" value="GGDEF"/>
    <property type="match status" value="1"/>
</dbReference>
<gene>
    <name evidence="4" type="ORF">GCM10008179_13400</name>
</gene>
<organism evidence="4 5">
    <name type="scientific">Hansschlegelia plantiphila</name>
    <dbReference type="NCBI Taxonomy" id="374655"/>
    <lineage>
        <taxon>Bacteria</taxon>
        <taxon>Pseudomonadati</taxon>
        <taxon>Pseudomonadota</taxon>
        <taxon>Alphaproteobacteria</taxon>
        <taxon>Hyphomicrobiales</taxon>
        <taxon>Methylopilaceae</taxon>
        <taxon>Hansschlegelia</taxon>
    </lineage>
</organism>
<dbReference type="InterPro" id="IPR000014">
    <property type="entry name" value="PAS"/>
</dbReference>
<evidence type="ECO:0000256" key="1">
    <source>
        <dbReference type="ARBA" id="ARBA00012528"/>
    </source>
</evidence>
<reference evidence="4" key="2">
    <citation type="submission" date="2023-01" db="EMBL/GenBank/DDBJ databases">
        <authorList>
            <person name="Sun Q."/>
            <person name="Evtushenko L."/>
        </authorList>
    </citation>
    <scope>NUCLEOTIDE SEQUENCE</scope>
    <source>
        <strain evidence="4">VKM B-2347</strain>
    </source>
</reference>
<dbReference type="RefSeq" id="WP_271167956.1">
    <property type="nucleotide sequence ID" value="NZ_BSFI01000007.1"/>
</dbReference>
<dbReference type="GO" id="GO:1902201">
    <property type="term" value="P:negative regulation of bacterial-type flagellum-dependent cell motility"/>
    <property type="evidence" value="ECO:0007669"/>
    <property type="project" value="TreeGrafter"/>
</dbReference>
<evidence type="ECO:0000313" key="5">
    <source>
        <dbReference type="Proteomes" id="UP001143372"/>
    </source>
</evidence>
<dbReference type="GO" id="GO:0052621">
    <property type="term" value="F:diguanylate cyclase activity"/>
    <property type="evidence" value="ECO:0007669"/>
    <property type="project" value="UniProtKB-EC"/>
</dbReference>
<dbReference type="EMBL" id="BSFI01000007">
    <property type="protein sequence ID" value="GLK67702.1"/>
    <property type="molecule type" value="Genomic_DNA"/>
</dbReference>
<sequence>MDPELGPLEAVNHPVVVVAGTSTPQTAANPAAARLFGFRFRAGEVKPLEQLVGADAAATLSEFLRALPQHGVGASLRLQCVTPAGERSLAVDVARTPGEANSFVLTLRAEAPLTGMEALAQARATLDSLPVGIELYDRHFNALFYNKKSDDLFDYSDRPMNNHEDWWELAFPDAKRRKAARAEWRVITRNAARDPGRAYMAEWEVTCRDGLSRAIQFYYRHADQGFSLVLWDVTDQRRLESELREIARTDSLTGLANRRSFFERAQTLLADRRAAKPLTVLMIDLDHFKTVNDTFGHSVGDEVLTAVSRRAQVALRKDDLLARMGGEEFAVLLPGTGPAQAAAIAQRLRRAIMAKPVMADLTVTVSIGSASRRPGEIEIDAMVARADVALYAAKTAGRNCVVSAETMELR</sequence>
<name>A0A9W6IZU1_9HYPH</name>
<dbReference type="SUPFAM" id="SSF55785">
    <property type="entry name" value="PYP-like sensor domain (PAS domain)"/>
    <property type="match status" value="1"/>
</dbReference>
<dbReference type="GO" id="GO:0043709">
    <property type="term" value="P:cell adhesion involved in single-species biofilm formation"/>
    <property type="evidence" value="ECO:0007669"/>
    <property type="project" value="TreeGrafter"/>
</dbReference>
<dbReference type="EC" id="2.7.7.65" evidence="1"/>
<dbReference type="InterPro" id="IPR000160">
    <property type="entry name" value="GGDEF_dom"/>
</dbReference>
<dbReference type="InterPro" id="IPR035965">
    <property type="entry name" value="PAS-like_dom_sf"/>
</dbReference>
<dbReference type="PANTHER" id="PTHR45138:SF9">
    <property type="entry name" value="DIGUANYLATE CYCLASE DGCM-RELATED"/>
    <property type="match status" value="1"/>
</dbReference>
<dbReference type="Gene3D" id="3.30.450.20">
    <property type="entry name" value="PAS domain"/>
    <property type="match status" value="1"/>
</dbReference>
<dbReference type="NCBIfam" id="TIGR00254">
    <property type="entry name" value="GGDEF"/>
    <property type="match status" value="1"/>
</dbReference>
<comment type="catalytic activity">
    <reaction evidence="2">
        <text>2 GTP = 3',3'-c-di-GMP + 2 diphosphate</text>
        <dbReference type="Rhea" id="RHEA:24898"/>
        <dbReference type="ChEBI" id="CHEBI:33019"/>
        <dbReference type="ChEBI" id="CHEBI:37565"/>
        <dbReference type="ChEBI" id="CHEBI:58805"/>
        <dbReference type="EC" id="2.7.7.65"/>
    </reaction>
</comment>